<dbReference type="Pfam" id="PF04397">
    <property type="entry name" value="LytTR"/>
    <property type="match status" value="1"/>
</dbReference>
<evidence type="ECO:0000259" key="2">
    <source>
        <dbReference type="PROSITE" id="PS50930"/>
    </source>
</evidence>
<name>A0A495DD53_9PROT</name>
<feature type="domain" description="HTH LytTR-type" evidence="2">
    <location>
        <begin position="185"/>
        <end position="272"/>
    </location>
</feature>
<organism evidence="3 4">
    <name type="scientific">Maricaulis maris</name>
    <dbReference type="NCBI Taxonomy" id="74318"/>
    <lineage>
        <taxon>Bacteria</taxon>
        <taxon>Pseudomonadati</taxon>
        <taxon>Pseudomonadota</taxon>
        <taxon>Alphaproteobacteria</taxon>
        <taxon>Maricaulales</taxon>
        <taxon>Maricaulaceae</taxon>
        <taxon>Maricaulis</taxon>
    </lineage>
</organism>
<dbReference type="InterPro" id="IPR007492">
    <property type="entry name" value="LytTR_DNA-bd_dom"/>
</dbReference>
<dbReference type="GO" id="GO:0003677">
    <property type="term" value="F:DNA binding"/>
    <property type="evidence" value="ECO:0007669"/>
    <property type="project" value="UniProtKB-KW"/>
</dbReference>
<gene>
    <name evidence="3" type="ORF">C7435_1442</name>
</gene>
<dbReference type="SMART" id="SM00850">
    <property type="entry name" value="LytTR"/>
    <property type="match status" value="1"/>
</dbReference>
<feature type="transmembrane region" description="Helical" evidence="1">
    <location>
        <begin position="71"/>
        <end position="92"/>
    </location>
</feature>
<keyword evidence="1" id="KW-1133">Transmembrane helix</keyword>
<feature type="transmembrane region" description="Helical" evidence="1">
    <location>
        <begin position="35"/>
        <end position="59"/>
    </location>
</feature>
<feature type="transmembrane region" description="Helical" evidence="1">
    <location>
        <begin position="133"/>
        <end position="153"/>
    </location>
</feature>
<dbReference type="Proteomes" id="UP000273675">
    <property type="component" value="Unassembled WGS sequence"/>
</dbReference>
<sequence length="277" mass="30093">MQYGKAVFACACVSLLFAVIFVEQGVDNSGTDGGYLIFVFWFAALFYSAILFLAARNLIARLTARLNWPRAVTVALACAAAIVSVLPAASLMTVSLDSFHHDADLISNRVPGQTAVDFLEIWLGELLDITPTATIFLLSVFGATVLLGGVTLLPSRPVVGSAGPDVESSRCDDAGRMANLIDRTIWALQADEHYVLVHGPNGTRQSLGRLRDAIAAVEGVPGLQVHRSWWVARDGIEAVDDDPRQVRIRLRSGQHVPVSQRRLKAFRDWRGVQSDPS</sequence>
<proteinExistence type="predicted"/>
<dbReference type="Gene3D" id="2.40.50.1020">
    <property type="entry name" value="LytTr DNA-binding domain"/>
    <property type="match status" value="1"/>
</dbReference>
<dbReference type="PROSITE" id="PS50930">
    <property type="entry name" value="HTH_LYTTR"/>
    <property type="match status" value="1"/>
</dbReference>
<keyword evidence="1" id="KW-0472">Membrane</keyword>
<evidence type="ECO:0000313" key="3">
    <source>
        <dbReference type="EMBL" id="RKR00241.1"/>
    </source>
</evidence>
<comment type="caution">
    <text evidence="3">The sequence shown here is derived from an EMBL/GenBank/DDBJ whole genome shotgun (WGS) entry which is preliminary data.</text>
</comment>
<protein>
    <submittedName>
        <fullName evidence="3">LytTr DNA-binding domain-containing protein</fullName>
    </submittedName>
</protein>
<evidence type="ECO:0000256" key="1">
    <source>
        <dbReference type="SAM" id="Phobius"/>
    </source>
</evidence>
<keyword evidence="1" id="KW-0812">Transmembrane</keyword>
<keyword evidence="3" id="KW-0238">DNA-binding</keyword>
<dbReference type="EMBL" id="RBIM01000003">
    <property type="protein sequence ID" value="RKR00241.1"/>
    <property type="molecule type" value="Genomic_DNA"/>
</dbReference>
<accession>A0A495DD53</accession>
<reference evidence="3 4" key="1">
    <citation type="submission" date="2018-10" db="EMBL/GenBank/DDBJ databases">
        <title>Genomic Encyclopedia of Type Strains, Phase IV (KMG-IV): sequencing the most valuable type-strain genomes for metagenomic binning, comparative biology and taxonomic classification.</title>
        <authorList>
            <person name="Goeker M."/>
        </authorList>
    </citation>
    <scope>NUCLEOTIDE SEQUENCE [LARGE SCALE GENOMIC DNA]</scope>
    <source>
        <strain evidence="3 4">DSM 4734</strain>
    </source>
</reference>
<evidence type="ECO:0000313" key="4">
    <source>
        <dbReference type="Proteomes" id="UP000273675"/>
    </source>
</evidence>
<dbReference type="AlphaFoldDB" id="A0A495DD53"/>